<dbReference type="Pfam" id="PF11138">
    <property type="entry name" value="DUF2911"/>
    <property type="match status" value="1"/>
</dbReference>
<protein>
    <submittedName>
        <fullName evidence="1">DUF2911 domain-containing protein</fullName>
    </submittedName>
</protein>
<dbReference type="PROSITE" id="PS51257">
    <property type="entry name" value="PROKAR_LIPOPROTEIN"/>
    <property type="match status" value="1"/>
</dbReference>
<reference evidence="1 2" key="1">
    <citation type="journal article" date="2020" name="Syst. Appl. Microbiol.">
        <title>Arthrospiribacter ruber gen. nov., sp. nov., a novel bacterium isolated from Arthrospira cultures.</title>
        <authorList>
            <person name="Waleron M."/>
            <person name="Misztak A."/>
            <person name="Waleron M.M."/>
            <person name="Furmaniak M."/>
            <person name="Mrozik A."/>
            <person name="Waleron K."/>
        </authorList>
    </citation>
    <scope>NUCLEOTIDE SEQUENCE [LARGE SCALE GENOMIC DNA]</scope>
    <source>
        <strain evidence="1 2">DPMB0001</strain>
    </source>
</reference>
<dbReference type="EMBL" id="RPHB01000002">
    <property type="protein sequence ID" value="MBW3467158.1"/>
    <property type="molecule type" value="Genomic_DNA"/>
</dbReference>
<evidence type="ECO:0000313" key="1">
    <source>
        <dbReference type="EMBL" id="MBW3467158.1"/>
    </source>
</evidence>
<evidence type="ECO:0000313" key="2">
    <source>
        <dbReference type="Proteomes" id="UP000727490"/>
    </source>
</evidence>
<organism evidence="1 2">
    <name type="scientific">Arthrospiribacter ruber</name>
    <dbReference type="NCBI Taxonomy" id="2487934"/>
    <lineage>
        <taxon>Bacteria</taxon>
        <taxon>Pseudomonadati</taxon>
        <taxon>Bacteroidota</taxon>
        <taxon>Cytophagia</taxon>
        <taxon>Cytophagales</taxon>
        <taxon>Cyclobacteriaceae</taxon>
        <taxon>Arthrospiribacter</taxon>
    </lineage>
</organism>
<gene>
    <name evidence="1" type="ORF">EGN73_04950</name>
</gene>
<dbReference type="Proteomes" id="UP000727490">
    <property type="component" value="Unassembled WGS sequence"/>
</dbReference>
<dbReference type="RefSeq" id="WP_219287364.1">
    <property type="nucleotide sequence ID" value="NZ_RPHB01000002.1"/>
</dbReference>
<proteinExistence type="predicted"/>
<dbReference type="InterPro" id="IPR021314">
    <property type="entry name" value="DUF2911"/>
</dbReference>
<name>A0A951IU61_9BACT</name>
<sequence length="214" mass="24244">MNYRNFIPGFFALTVLFACNTEKSVQTQDLRNVEGVSQLEQEHTLVRPGYADSVNAGYIKEDEIKGSSRREAKGTIGNAEITINYGSPGKRGRVIWNGLVSYDQVWVSGSHWATAIDFSEDVMVGDTEVPAGMYAFFTIPGREEWTLILNKNYDQHLADDYDEEEDVLRLTVTPETLEDEVLRLTYEVEVASGEHGFIHMSWDDIKVSLPVRRK</sequence>
<dbReference type="AlphaFoldDB" id="A0A951IU61"/>
<keyword evidence="2" id="KW-1185">Reference proteome</keyword>
<comment type="caution">
    <text evidence="1">The sequence shown here is derived from an EMBL/GenBank/DDBJ whole genome shotgun (WGS) entry which is preliminary data.</text>
</comment>
<accession>A0A951IU61</accession>